<protein>
    <submittedName>
        <fullName evidence="3">Uncharacterized protein</fullName>
    </submittedName>
</protein>
<keyword evidence="2" id="KW-1133">Transmembrane helix</keyword>
<keyword evidence="2" id="KW-0812">Transmembrane</keyword>
<evidence type="ECO:0000256" key="2">
    <source>
        <dbReference type="SAM" id="Phobius"/>
    </source>
</evidence>
<keyword evidence="2" id="KW-0472">Membrane</keyword>
<feature type="region of interest" description="Disordered" evidence="1">
    <location>
        <begin position="584"/>
        <end position="616"/>
    </location>
</feature>
<reference evidence="3" key="1">
    <citation type="submission" date="2021-09" db="EMBL/GenBank/DDBJ databases">
        <authorList>
            <consortium name="AG Swart"/>
            <person name="Singh M."/>
            <person name="Singh A."/>
            <person name="Seah K."/>
            <person name="Emmerich C."/>
        </authorList>
    </citation>
    <scope>NUCLEOTIDE SEQUENCE</scope>
    <source>
        <strain evidence="3">ATCC30299</strain>
    </source>
</reference>
<evidence type="ECO:0000256" key="1">
    <source>
        <dbReference type="SAM" id="MobiDB-lite"/>
    </source>
</evidence>
<name>A0AAU9IZM2_9CILI</name>
<dbReference type="AlphaFoldDB" id="A0AAU9IZM2"/>
<feature type="compositionally biased region" description="Basic and acidic residues" evidence="1">
    <location>
        <begin position="589"/>
        <end position="606"/>
    </location>
</feature>
<evidence type="ECO:0000313" key="3">
    <source>
        <dbReference type="EMBL" id="CAG9320303.1"/>
    </source>
</evidence>
<dbReference type="EMBL" id="CAJZBQ010000025">
    <property type="protein sequence ID" value="CAG9320303.1"/>
    <property type="molecule type" value="Genomic_DNA"/>
</dbReference>
<feature type="transmembrane region" description="Helical" evidence="2">
    <location>
        <begin position="50"/>
        <end position="66"/>
    </location>
</feature>
<proteinExistence type="predicted"/>
<gene>
    <name evidence="3" type="ORF">BSTOLATCC_MIC26223</name>
</gene>
<comment type="caution">
    <text evidence="3">The sequence shown here is derived from an EMBL/GenBank/DDBJ whole genome shotgun (WGS) entry which is preliminary data.</text>
</comment>
<evidence type="ECO:0000313" key="4">
    <source>
        <dbReference type="Proteomes" id="UP001162131"/>
    </source>
</evidence>
<organism evidence="3 4">
    <name type="scientific">Blepharisma stoltei</name>
    <dbReference type="NCBI Taxonomy" id="1481888"/>
    <lineage>
        <taxon>Eukaryota</taxon>
        <taxon>Sar</taxon>
        <taxon>Alveolata</taxon>
        <taxon>Ciliophora</taxon>
        <taxon>Postciliodesmatophora</taxon>
        <taxon>Heterotrichea</taxon>
        <taxon>Heterotrichida</taxon>
        <taxon>Blepharismidae</taxon>
        <taxon>Blepharisma</taxon>
    </lineage>
</organism>
<dbReference type="Proteomes" id="UP001162131">
    <property type="component" value="Unassembled WGS sequence"/>
</dbReference>
<accession>A0AAU9IZM2</accession>
<sequence length="616" mass="72148">MCIFYVTLGNGNVILLEILSLIYTVYIMIKCIVFLPYYNIFENCIESCKMAAVSLSILIFLFANLLDNATVIAHFNIILQPIAIYMVCRIIKRRYLKLKECKDIPKNQYEFELKYRDLLTNPNLEDKTQVLSLFKRFSEMCHFQKNKLFAIWEFNFCFHVIKDERLARVKLSKISKNSSSLEGDAYEWKIFNWLCANKKLIFFSDINYLTYLMELSSVRAKDEELCYIVIDLEGEFSQRKPRIERIVDLVDHISDSIGIIKKGYKNIAEKHKTTETLELYAGFLGDILGNYDEADQIASKKNGMSVYNQRNEDKRLEKYGRDIATMLISCSDESFGNILYINEKAIQILKTSLIPSQELKFTNFLPAPYDVLHLKLAKDFLTNCSSTDLEDHKRLFFEDQRGYIMECNLLIKLTAFHDSAYFLVSFQQKKKDHQLAIVSQEGIIQSHTELFPYYVGQEKKLLKNKNLSDLIPALSIEKMQDYEPWITIWETRELAFIKIPKKIKSIVVYLLIVAYNEEEISKWKTGEAQEQLDMISDQDVENNEESYSDKRERKRAEIKCHSIGEVTFSMKSIDKTETDIFTQNMDSSMMKDQKEHERSLDEEHSKPTLSKKSNFY</sequence>
<feature type="compositionally biased region" description="Polar residues" evidence="1">
    <location>
        <begin position="607"/>
        <end position="616"/>
    </location>
</feature>
<keyword evidence="4" id="KW-1185">Reference proteome</keyword>
<feature type="transmembrane region" description="Helical" evidence="2">
    <location>
        <begin position="14"/>
        <end position="38"/>
    </location>
</feature>